<dbReference type="InterPro" id="IPR042219">
    <property type="entry name" value="AAA_lid_11_sf"/>
</dbReference>
<dbReference type="Pfam" id="PF12777">
    <property type="entry name" value="MT"/>
    <property type="match status" value="1"/>
</dbReference>
<name>D7FYT3_ECTSI</name>
<dbReference type="InterPro" id="IPR013602">
    <property type="entry name" value="Dynein_heavy_linker"/>
</dbReference>
<dbReference type="FunFam" id="1.10.8.710:FF:000007">
    <property type="entry name" value="Putative dynein heavy chain"/>
    <property type="match status" value="1"/>
</dbReference>
<evidence type="ECO:0000256" key="4">
    <source>
        <dbReference type="ARBA" id="ARBA00022490"/>
    </source>
</evidence>
<dbReference type="InterPro" id="IPR041228">
    <property type="entry name" value="Dynein_C"/>
</dbReference>
<dbReference type="Gene3D" id="6.10.140.1060">
    <property type="match status" value="1"/>
</dbReference>
<dbReference type="OrthoDB" id="424310at2759"/>
<dbReference type="GO" id="GO:1902850">
    <property type="term" value="P:microtubule cytoskeleton organization involved in mitosis"/>
    <property type="evidence" value="ECO:0007669"/>
    <property type="project" value="UniProtKB-ARBA"/>
</dbReference>
<organism evidence="20 21">
    <name type="scientific">Ectocarpus siliculosus</name>
    <name type="common">Brown alga</name>
    <name type="synonym">Conferva siliculosa</name>
    <dbReference type="NCBI Taxonomy" id="2880"/>
    <lineage>
        <taxon>Eukaryota</taxon>
        <taxon>Sar</taxon>
        <taxon>Stramenopiles</taxon>
        <taxon>Ochrophyta</taxon>
        <taxon>PX clade</taxon>
        <taxon>Phaeophyceae</taxon>
        <taxon>Ectocarpales</taxon>
        <taxon>Ectocarpaceae</taxon>
        <taxon>Ectocarpus</taxon>
    </lineage>
</organism>
<dbReference type="GO" id="GO:0005858">
    <property type="term" value="C:axonemal dynein complex"/>
    <property type="evidence" value="ECO:0007669"/>
    <property type="project" value="TreeGrafter"/>
</dbReference>
<evidence type="ECO:0000256" key="18">
    <source>
        <dbReference type="SAM" id="Coils"/>
    </source>
</evidence>
<dbReference type="InterPro" id="IPR035699">
    <property type="entry name" value="AAA_6"/>
</dbReference>
<dbReference type="InParanoid" id="D7FYT3"/>
<dbReference type="Pfam" id="PF17852">
    <property type="entry name" value="Dynein_AAA_lid"/>
    <property type="match status" value="1"/>
</dbReference>
<dbReference type="GO" id="GO:0000070">
    <property type="term" value="P:mitotic sister chromatid segregation"/>
    <property type="evidence" value="ECO:0007669"/>
    <property type="project" value="UniProtKB-ARBA"/>
</dbReference>
<evidence type="ECO:0000259" key="19">
    <source>
        <dbReference type="SMART" id="SM00382"/>
    </source>
</evidence>
<dbReference type="EMBL" id="FN648542">
    <property type="protein sequence ID" value="CBJ26575.1"/>
    <property type="molecule type" value="Genomic_DNA"/>
</dbReference>
<dbReference type="Pfam" id="PF03028">
    <property type="entry name" value="Dynein_heavy"/>
    <property type="match status" value="1"/>
</dbReference>
<dbReference type="Gene3D" id="1.20.140.100">
    <property type="entry name" value="Dynein heavy chain, N-terminal domain 2"/>
    <property type="match status" value="1"/>
</dbReference>
<evidence type="ECO:0000256" key="6">
    <source>
        <dbReference type="ARBA" id="ARBA00022737"/>
    </source>
</evidence>
<comment type="subcellular location">
    <subcellularLocation>
        <location evidence="1">Cytoplasm</location>
        <location evidence="1">Cytoskeleton</location>
        <location evidence="1">Cilium axoneme</location>
    </subcellularLocation>
</comment>
<dbReference type="InterPro" id="IPR027417">
    <property type="entry name" value="P-loop_NTPase"/>
</dbReference>
<dbReference type="InterPro" id="IPR041658">
    <property type="entry name" value="AAA_lid_11"/>
</dbReference>
<dbReference type="FunFam" id="3.40.50.300:FF:000049">
    <property type="entry name" value="Dynein, axonemal, heavy chain 5"/>
    <property type="match status" value="1"/>
</dbReference>
<dbReference type="PANTHER" id="PTHR46532:SF11">
    <property type="entry name" value="DYNEIN AXONEMAL HEAVY CHAIN 12"/>
    <property type="match status" value="1"/>
</dbReference>
<keyword evidence="21" id="KW-1185">Reference proteome</keyword>
<keyword evidence="8" id="KW-0067">ATP-binding</keyword>
<dbReference type="InterPro" id="IPR042222">
    <property type="entry name" value="Dynein_2_N"/>
</dbReference>
<gene>
    <name evidence="20" type="primary">DYHC5</name>
    <name evidence="20" type="ORF">Esi_0035_0041</name>
</gene>
<comment type="similarity">
    <text evidence="2">Belongs to the dynein heavy chain family.</text>
</comment>
<evidence type="ECO:0000256" key="8">
    <source>
        <dbReference type="ARBA" id="ARBA00022840"/>
    </source>
</evidence>
<dbReference type="Pfam" id="PF18198">
    <property type="entry name" value="AAA_lid_11"/>
    <property type="match status" value="1"/>
</dbReference>
<dbReference type="InterPro" id="IPR024743">
    <property type="entry name" value="Dynein_HC_stalk"/>
</dbReference>
<evidence type="ECO:0000313" key="21">
    <source>
        <dbReference type="Proteomes" id="UP000002630"/>
    </source>
</evidence>
<dbReference type="Gene3D" id="1.20.920.30">
    <property type="match status" value="1"/>
</dbReference>
<dbReference type="GO" id="GO:0060294">
    <property type="term" value="P:cilium movement involved in cell motility"/>
    <property type="evidence" value="ECO:0007669"/>
    <property type="project" value="UniProtKB-ARBA"/>
</dbReference>
<keyword evidence="10 18" id="KW-0175">Coiled coil</keyword>
<dbReference type="GO" id="GO:0030473">
    <property type="term" value="P:nuclear migration along microtubule"/>
    <property type="evidence" value="ECO:0007669"/>
    <property type="project" value="UniProtKB-ARBA"/>
</dbReference>
<dbReference type="InterPro" id="IPR013594">
    <property type="entry name" value="Dynein_heavy_tail"/>
</dbReference>
<dbReference type="Gene3D" id="1.10.472.130">
    <property type="match status" value="1"/>
</dbReference>
<evidence type="ECO:0000256" key="3">
    <source>
        <dbReference type="ARBA" id="ARBA00022197"/>
    </source>
</evidence>
<feature type="domain" description="AAA+ ATPase" evidence="19">
    <location>
        <begin position="2364"/>
        <end position="2518"/>
    </location>
</feature>
<keyword evidence="6" id="KW-0677">Repeat</keyword>
<dbReference type="FunFam" id="3.40.50.300:FF:000996">
    <property type="entry name" value="Cytoplasmic dynein heavy chain"/>
    <property type="match status" value="1"/>
</dbReference>
<dbReference type="GO" id="GO:0005524">
    <property type="term" value="F:ATP binding"/>
    <property type="evidence" value="ECO:0007669"/>
    <property type="project" value="UniProtKB-KW"/>
</dbReference>
<dbReference type="FunFam" id="1.20.58.1120:FF:000001">
    <property type="entry name" value="dynein heavy chain 2, axonemal"/>
    <property type="match status" value="1"/>
</dbReference>
<dbReference type="EMBL" id="FN649758">
    <property type="protein sequence ID" value="CBJ26575.1"/>
    <property type="molecule type" value="Genomic_DNA"/>
</dbReference>
<dbReference type="FunFam" id="1.10.287.2620:FF:000002">
    <property type="entry name" value="Dynein heavy chain 2, axonemal"/>
    <property type="match status" value="1"/>
</dbReference>
<evidence type="ECO:0000256" key="13">
    <source>
        <dbReference type="ARBA" id="ARBA00023212"/>
    </source>
</evidence>
<dbReference type="Proteomes" id="UP000002630">
    <property type="component" value="Linkage Group LG33"/>
</dbReference>
<evidence type="ECO:0000256" key="15">
    <source>
        <dbReference type="ARBA" id="ARBA00054075"/>
    </source>
</evidence>
<evidence type="ECO:0000256" key="17">
    <source>
        <dbReference type="ARBA" id="ARBA00077719"/>
    </source>
</evidence>
<comment type="subunit">
    <text evidence="16">The I1 inner arm complex (also known as the f dynein complex) is a two-headed isoform composed of two heavy chains (1-alpha and 1-beta), three intermediate chains and three light chains. I1 occupies a specific position proximal to the first radial spoke and repeats every 96 nm along the length of the axoneme.</text>
</comment>
<dbReference type="Pfam" id="PF08393">
    <property type="entry name" value="DHC_N2"/>
    <property type="match status" value="1"/>
</dbReference>
<proteinExistence type="inferred from homology"/>
<dbReference type="FunFam" id="3.40.50.300:FF:000153">
    <property type="entry name" value="Dynein axonemal heavy chain 1"/>
    <property type="match status" value="1"/>
</dbReference>
<keyword evidence="9" id="KW-0243">Dynein</keyword>
<dbReference type="Gene3D" id="3.20.180.20">
    <property type="entry name" value="Dynein heavy chain, N-terminal domain 2"/>
    <property type="match status" value="1"/>
</dbReference>
<dbReference type="FunFam" id="3.10.490.20:FF:000009">
    <property type="entry name" value="Dynein heavy chain 4"/>
    <property type="match status" value="1"/>
</dbReference>
<protein>
    <recommendedName>
        <fullName evidence="3">Dynein heavy chain, cytoplasmic</fullName>
    </recommendedName>
    <alternativeName>
        <fullName evidence="17">Dynein-1, subspecies f</fullName>
    </alternativeName>
</protein>
<dbReference type="OMA" id="ICEHMAY"/>
<dbReference type="Pfam" id="PF12774">
    <property type="entry name" value="AAA_6"/>
    <property type="match status" value="2"/>
</dbReference>
<dbReference type="InterPro" id="IPR043157">
    <property type="entry name" value="Dynein_AAA1S"/>
</dbReference>
<evidence type="ECO:0000256" key="1">
    <source>
        <dbReference type="ARBA" id="ARBA00004430"/>
    </source>
</evidence>
<keyword evidence="5" id="KW-0493">Microtubule</keyword>
<dbReference type="Gene3D" id="1.10.287.2620">
    <property type="match status" value="1"/>
</dbReference>
<dbReference type="GO" id="GO:0045505">
    <property type="term" value="F:dynein intermediate chain binding"/>
    <property type="evidence" value="ECO:0007669"/>
    <property type="project" value="InterPro"/>
</dbReference>
<keyword evidence="7" id="KW-0547">Nucleotide-binding</keyword>
<evidence type="ECO:0000256" key="2">
    <source>
        <dbReference type="ARBA" id="ARBA00008887"/>
    </source>
</evidence>
<evidence type="ECO:0000256" key="16">
    <source>
        <dbReference type="ARBA" id="ARBA00063032"/>
    </source>
</evidence>
<keyword evidence="12" id="KW-0505">Motor protein</keyword>
<keyword evidence="11" id="KW-0969">Cilium</keyword>
<evidence type="ECO:0000256" key="14">
    <source>
        <dbReference type="ARBA" id="ARBA00023273"/>
    </source>
</evidence>
<keyword evidence="14" id="KW-0966">Cell projection</keyword>
<dbReference type="SMART" id="SM00382">
    <property type="entry name" value="AAA"/>
    <property type="match status" value="3"/>
</dbReference>
<comment type="function">
    <text evidence="15">Force generating protein of eukaryotic cilia and flagella. Produces force towards the minus ends of microtubules. Dynein has ATPase activity; the force-producing power stroke is thought to occur on release of ADP. Required for assembly of the I1 inner arm complex and its targeting to the appropriate axoneme location. Also required for phototaxis.</text>
</comment>
<dbReference type="STRING" id="2880.D7FYT3"/>
<dbReference type="GO" id="GO:0070286">
    <property type="term" value="P:axonemal dynein complex assembly"/>
    <property type="evidence" value="ECO:0007669"/>
    <property type="project" value="UniProtKB-ARBA"/>
</dbReference>
<feature type="domain" description="AAA+ ATPase" evidence="19">
    <location>
        <begin position="2024"/>
        <end position="2164"/>
    </location>
</feature>
<dbReference type="FunFam" id="1.20.140.100:FF:000001">
    <property type="entry name" value="dynein heavy chain 17, axonemal"/>
    <property type="match status" value="1"/>
</dbReference>
<dbReference type="InterPro" id="IPR042228">
    <property type="entry name" value="Dynein_linker_3"/>
</dbReference>
<evidence type="ECO:0000256" key="7">
    <source>
        <dbReference type="ARBA" id="ARBA00022741"/>
    </source>
</evidence>
<evidence type="ECO:0000256" key="5">
    <source>
        <dbReference type="ARBA" id="ARBA00022701"/>
    </source>
</evidence>
<dbReference type="Gene3D" id="1.20.58.1120">
    <property type="match status" value="1"/>
</dbReference>
<dbReference type="Pfam" id="PF17857">
    <property type="entry name" value="AAA_lid_1"/>
    <property type="match status" value="1"/>
</dbReference>
<dbReference type="FunFam" id="1.10.8.1220:FF:000001">
    <property type="entry name" value="Dynein axonemal heavy chain 5"/>
    <property type="match status" value="1"/>
</dbReference>
<dbReference type="Gene3D" id="1.10.8.1220">
    <property type="match status" value="1"/>
</dbReference>
<dbReference type="Pfam" id="PF12781">
    <property type="entry name" value="AAA_9"/>
    <property type="match status" value="1"/>
</dbReference>
<evidence type="ECO:0000256" key="10">
    <source>
        <dbReference type="ARBA" id="ARBA00023054"/>
    </source>
</evidence>
<dbReference type="InterPro" id="IPR024317">
    <property type="entry name" value="Dynein_heavy_chain_D4_dom"/>
</dbReference>
<dbReference type="InterPro" id="IPR003593">
    <property type="entry name" value="AAA+_ATPase"/>
</dbReference>
<dbReference type="InterPro" id="IPR035706">
    <property type="entry name" value="AAA_9"/>
</dbReference>
<dbReference type="Pfam" id="PF12780">
    <property type="entry name" value="AAA_8"/>
    <property type="match status" value="1"/>
</dbReference>
<evidence type="ECO:0000313" key="20">
    <source>
        <dbReference type="EMBL" id="CBJ26575.1"/>
    </source>
</evidence>
<sequence>MPKKVPKGKTLVFMKVLRGAVTADGIAREVMVMEMGGSTPFEHLELLAHEIFLPILSNAQNQAKWGEVPTREIMDRFYGFLSSTTILCGQIKGETRLPMPPMDIGGASSGKNRISLLEGAIITWTKQIKSVLKQDPESQLKQGMHPTPDVEIDFWKNKASNLNSIFEQLQGPSIRRVLRALDQSKSTYCTTFARLCKEVFTARLEANDNMKYLRTLEDWFDKLNDDGDFPKLLELFKPMLHIILLIWKNSKHYNTPARLVVLMREICNSLIIQACKYSSGQQIFTLIEQEDAAKAVDQLKTTLLVCGTFKSTYFDYKATANAECPANPWRIQNNALFMRLDSFLERCHDILDLTQTIVQFGKLAKIEVGGTKGNTLTASVKQIHLDFEVAVEKFKGVPYDILDVAAKQFDDDFYEFRCSIKELERRLGAVVSLAFDDCATVYGRFKLLDSFEGLLERPIIQDELEKKYVGLVQSYGADLKNVQELFLQNRDGPPISWNLPPIAGALTWCRGLVDRIQIPMAKLQQLDRTILDREEAKEVAKVYATIIASLQEYENQKIEEWGRDVEASSQAKLKLPLLIRDLDKSLLNVNFDPALVKLLREVKYFLLLGLTVPDSALEVYKQVEIFRRWTGNLDLIVNMNNDVLLQLLPVEKPLVRPYLDKFDRVINAGLSQMNWNSVGINEFIEESMEQVTAVHEVMHTMKTNLANIKRVLGAWDRPLMERKPKPVDRDEFERAHKAIKSSRYAEIKEGGKEIHNMLKENNKVLKCSNASPDWRGYVDFVNNVVVDGLSRVICASLEYLLDQVSPDVMAKKGLLPVIEINLDLVDSEVRFQPQIGFASNGKGIRDLVHNWVGSFFSIATLFKRLDNEGTYIREMQSDTEVQMLVAILNDALSDNDEACMRLKAQYDAFSYLWLTDIPQDVGWLRVKVTPVKQALVTWSSKWVNMFTSHLQSTLVEKLASLDTFMREISTGLDAEVPEGPEGKDNLMKVMKDISEVRKAMDTTQEMFEPLHQMIVMLKQHGVDVSGVQVAEKDVQDFLEEAPMSWDALVKKTFRKKEEILPMQMAEVDALKEELEGFFLAMRSFRNKFRAEAPFAFKGPVEDAYKQMEEHAASLLEKEVQVRKYNELEDLFELQVSKYPETQDTRMELRLLKGLWDSKAMVDSTYVDWRTALWSQINTEELDDENKVLLKQLRKQGNDFPVVKGWAVYRDIEDSIKNMGVVLPLINDLHSPAMRVRHWKSLAAVCEVKAVNPSDPKFTMDDMMQLNLHAHVEDVSMIVETAQKELKIENKLEVIEAAWRDMELHYVPHKDTEMFVVRPSEELVESLEAHQMELQSMVGMGKFVDFFRDRVMHWQKTLGSVEEVLKLWANVSRNWASLESIFLASADIRSQLPDDTKRFEGIDSEFKELMKEAINVPMAVDACGVDGRAEGLKSMMQRLEMCQKSLNEYLDMKKKIFPRFYFVSNVALLDMLANGTNPPKIMPYLGDCYDSLANLTFITLEDGTTSSKTVNEMVAKDREHVKTFEDFTMEGEVEGYLNRLSEMMVMTLKLRLNDGIDTAVNWEVEKPRHKWLFDYPAQVVLTGTQIYWTEETEAALEEFEGGQEDAVKRYLGVCNARLACLIDLVLGELTREDRTKIISLITLDVHARDVVQKLINDKTEGPAAFLWQQQLRFYWAQTNMDVDIRICDFRCKYFYEWIGNTGRLVITPLTDRCYITLTMGLRLFLGGAPAGPAGTGKTETTKDLARALALPCYVFNCSDQMNYQTMADIFRGLAQTGAWGCFDEFNRIPIEVLSVVATQVKTVQDAIVKYSVPAHRDPEYQHLPAGTPPVKVGVFDFMGDIISLIPTCGFYITMNPGYAGRTELPENLKALFRSCAMIRPDLKPICENMLMSEGFQKARTLAIKFVTLYELSSDLLSKQFHYDWGLRAVKSVLRMAGMLKRGEPNLDEAAILMRALRDFNTPKIPAHDTPIFLRLIADLFMGLEVATKMDETLKQKVVSVSTEWGLQIDDTFVLKTVQFQELLDVRHSVMLLGPAGCGKSTIWKTLAQTHNMNKPKKTCVVETVNPKAVTGDELYGYMTLAKDWKDGVLSIIMRGMSKNFSDQGFYEYQTYKWVVLDGDIDAVWIESMNTVMDDNKVLTLVSNERVPLSDAMRMVFEINSLKNATPATVSRAGILFINETDIGWKPFVESWAATREDANERQVLPSLFEKYVEATRTIVRKGFKEVTPLRVLNKVCTIVYLLEGLLEDVPPEKKTSDLMEQFFVFALMWAFGGPMVVDKSDDYRRKFSEEFLSTFAGQKIPKEGTCFDYFYDWQSDGFKDWSTQVPDYQPIPIGVGPGETPFSQLAVSTNDTVRMSYIMNKLVRRSKFLMLVGTAGTGKTSIIKEYLRSLDKDADGLLSVNINMNYFTDSAALQQELEMNIDKRSGRRFGPPTTKRLITFLDDMNLPYVETYGTQNAIALLTQIVGYGTFFDRVDLGFRKEIVDVQFLSAMNPTAGSFEICERLQRHFATFACQMPSVSDLKLVYSSILSGHMLGWGDSINTMCARVVDASILIHSMVSSKFLPSAVKFTYNWNMRELTNIFQGLCQADQDSYSAPIEIARLWVHECERVFRDRIISAPEMEVLDGMMGEVAKKHLSEFQAEMFKQPVIFTTFCGKGTSSAYTCVPDAPTLKNTLDGKLQEYNESNPMMDLVLFDQAMEHVTRICRIIQRPSGNAMLIGVGGSGKQSLSRLAAFICGFEVRQLSVTSKFKVDDLKEALQEMFKTAGVKGTPLLFLMTDGQIVNERFLIYINDILANGWISDLFPKDEREGLVGALRNEAKAAGIPDTPEAGLEFLISRIKSNLHVALCFSPVGDIFRIRARRFPGLINCTSVDFFHPWPRQALISVAARFLEDVELGELSVKESLAVHMAEEHLSVTKASTEYYETQRRYNYVTPKSYLELIGFYKFLLDQKRTEVQRQIDRLDVGLSTLRKTAADVAELQVDLTHTMVKVEEKKAATEVLLEEMGVQRAGAEKQQAAASIEADKASVASAEAAAIEKDAEKELAQAEPAMLAAAEAVNCLSKAMLTELKSLPKPPAGVDKVTKAVLILVEKEYKNHAWDRAKKMMANVDQFKNSLVAFRGEDITEDEIKKLEPIVGDETFTVDNMKSKSAAAANLCSWVISIYTYNRIYVKVKPLMDSLEGARKAKADADASLKVSNDLVAAVEAKLQQLQDKFMEATEEKAKVEAEAAACLTRLSLAERLVGGLSSENERWGNEIEKLRHSATTLVGDCMLASGFVSYVGAFDQANRDILWKAVWTPDIEERKIPLTPGVDPLDLLTNDGNNAKMTSEGLPADRISLENGSVITNCKRWPLIIDPQQQGIKWLRKREEDNGLSVIQLSQKKWLRDVETAITNGQTLIIENIGEEIDPTLDPVLARAIYKKGRYVRTKLTPSTCSHKSLFLKLGGEEVEYDPGFQLYLQTKLSNPHYKPEIAAQCTLINFIATEKGLEDQLLAKVVGVERPELEKQAQELQSAFNQYKIQLVQLEDDLLERLANAPDDILSDVPLIEGLEATKAAAKEIAAAVEKGKLTEIEINVARELYRKQATEGAMLYFLLTKLCLIDHMYQYSLDSFVTFFLKSITKAKPSDTVDGRVLNLRDALRMTIFTWVSRGLFERHKLIFLSQLAFNLMKRGILGEESIINEIHFQFLLRGPRKQVDDNPLPWLPEPAWQGVSALGELEEFAKFSSDLVEAGPRFREWFNHITPETEKLPLDWASLDRVPFQKMLVVRCLRPDRMNTALSNFIRGSLPDGNSYADCDSTLNSFQILEESFLDSTTTTPIYFILSPGANVVGDLDKLADKYEFVKNESYHNVSMGQGQDVVAMSCLELAHRNGHWVILNNIHLMPSWLIELEKKLDEFALEGSHEKFRLYLSSDPSNAIPIGVLSRCIKLTNEPPAGLKANLKRAFANFSREYIEEADSKTKSILFGLCHFHAIMMERKLYGPMGFNMMYPFSIGDLRDSAVCLTNYMENSGGGKIPWQDLKYIFGEIMYGGHIVNDFDRLLANEYLDWYMKDELLDETELYPFAEDEKGVSFLSPPPTSYDKYLEHIDTTMGADTPIAFGLHPNAEIDFRTQQSDTMFKTLMELQPRDAASGEGIMSPEQMVGGMSETILDKFGEKKFDVEDIGRSLEEAGPYQNVFIQEMDVMNTLLAEIVRSLKELQLGFAGELTMSDAMEGLMDALYLDKVPATWAKRAWPSLRPLASWLADFTLRLGQLEEWQNNPMEIPKVTWISGLVNPQSFLTAICQVTAQKNQWELDKLQTQSEMLKKFAVDEVDSHSKEGAYIIGLSMQGARWDPNSVSIEKSKPKEMFCSMPIMSVKGVAADRVDTQGIYLCPCYKTEQRGPTYVFSAQLKTKSPAGRWVLAGVALIMDAA</sequence>
<dbReference type="GO" id="GO:0008569">
    <property type="term" value="F:minus-end-directed microtubule motor activity"/>
    <property type="evidence" value="ECO:0007669"/>
    <property type="project" value="InterPro"/>
</dbReference>
<evidence type="ECO:0000256" key="12">
    <source>
        <dbReference type="ARBA" id="ARBA00023175"/>
    </source>
</evidence>
<evidence type="ECO:0000256" key="11">
    <source>
        <dbReference type="ARBA" id="ARBA00023069"/>
    </source>
</evidence>
<reference evidence="20 21" key="1">
    <citation type="journal article" date="2010" name="Nature">
        <title>The Ectocarpus genome and the independent evolution of multicellularity in brown algae.</title>
        <authorList>
            <person name="Cock J.M."/>
            <person name="Sterck L."/>
            <person name="Rouze P."/>
            <person name="Scornet D."/>
            <person name="Allen A.E."/>
            <person name="Amoutzias G."/>
            <person name="Anthouard V."/>
            <person name="Artiguenave F."/>
            <person name="Aury J.M."/>
            <person name="Badger J.H."/>
            <person name="Beszteri B."/>
            <person name="Billiau K."/>
            <person name="Bonnet E."/>
            <person name="Bothwell J.H."/>
            <person name="Bowler C."/>
            <person name="Boyen C."/>
            <person name="Brownlee C."/>
            <person name="Carrano C.J."/>
            <person name="Charrier B."/>
            <person name="Cho G.Y."/>
            <person name="Coelho S.M."/>
            <person name="Collen J."/>
            <person name="Corre E."/>
            <person name="Da Silva C."/>
            <person name="Delage L."/>
            <person name="Delaroque N."/>
            <person name="Dittami S.M."/>
            <person name="Doulbeau S."/>
            <person name="Elias M."/>
            <person name="Farnham G."/>
            <person name="Gachon C.M."/>
            <person name="Gschloessl B."/>
            <person name="Heesch S."/>
            <person name="Jabbari K."/>
            <person name="Jubin C."/>
            <person name="Kawai H."/>
            <person name="Kimura K."/>
            <person name="Kloareg B."/>
            <person name="Kupper F.C."/>
            <person name="Lang D."/>
            <person name="Le Bail A."/>
            <person name="Leblanc C."/>
            <person name="Lerouge P."/>
            <person name="Lohr M."/>
            <person name="Lopez P.J."/>
            <person name="Martens C."/>
            <person name="Maumus F."/>
            <person name="Michel G."/>
            <person name="Miranda-Saavedra D."/>
            <person name="Morales J."/>
            <person name="Moreau H."/>
            <person name="Motomura T."/>
            <person name="Nagasato C."/>
            <person name="Napoli C.A."/>
            <person name="Nelson D.R."/>
            <person name="Nyvall-Collen P."/>
            <person name="Peters A.F."/>
            <person name="Pommier C."/>
            <person name="Potin P."/>
            <person name="Poulain J."/>
            <person name="Quesneville H."/>
            <person name="Read B."/>
            <person name="Rensing S.A."/>
            <person name="Ritter A."/>
            <person name="Rousvoal S."/>
            <person name="Samanta M."/>
            <person name="Samson G."/>
            <person name="Schroeder D.C."/>
            <person name="Segurens B."/>
            <person name="Strittmatter M."/>
            <person name="Tonon T."/>
            <person name="Tregear J.W."/>
            <person name="Valentin K."/>
            <person name="von Dassow P."/>
            <person name="Yamagishi T."/>
            <person name="Van de Peer Y."/>
            <person name="Wincker P."/>
        </authorList>
    </citation>
    <scope>NUCLEOTIDE SEQUENCE [LARGE SCALE GENOMIC DNA]</scope>
    <source>
        <strain evidence="21">Ec32 / CCAP1310/4</strain>
    </source>
</reference>
<dbReference type="Gene3D" id="1.20.1270.280">
    <property type="match status" value="1"/>
</dbReference>
<feature type="domain" description="AAA+ ATPase" evidence="19">
    <location>
        <begin position="1722"/>
        <end position="1821"/>
    </location>
</feature>
<keyword evidence="4" id="KW-0963">Cytoplasm</keyword>
<dbReference type="GO" id="GO:0005938">
    <property type="term" value="C:cell cortex"/>
    <property type="evidence" value="ECO:0007669"/>
    <property type="project" value="UniProtKB-ARBA"/>
</dbReference>
<dbReference type="InterPro" id="IPR041589">
    <property type="entry name" value="DNAH3_AAA_lid_1"/>
</dbReference>
<feature type="coiled-coil region" evidence="18">
    <location>
        <begin position="3500"/>
        <end position="3527"/>
    </location>
</feature>
<dbReference type="SUPFAM" id="SSF52540">
    <property type="entry name" value="P-loop containing nucleoside triphosphate hydrolases"/>
    <property type="match status" value="4"/>
</dbReference>
<dbReference type="Gene3D" id="1.10.8.720">
    <property type="entry name" value="Region D6 of dynein motor"/>
    <property type="match status" value="1"/>
</dbReference>
<accession>D7FYT3</accession>
<dbReference type="InterPro" id="IPR004273">
    <property type="entry name" value="Dynein_heavy_D6_P-loop"/>
</dbReference>
<dbReference type="InterPro" id="IPR043160">
    <property type="entry name" value="Dynein_C_barrel"/>
</dbReference>
<dbReference type="PANTHER" id="PTHR46532">
    <property type="entry name" value="MALE FERTILITY FACTOR KL5"/>
    <property type="match status" value="1"/>
</dbReference>
<dbReference type="Pfam" id="PF18199">
    <property type="entry name" value="Dynein_C"/>
    <property type="match status" value="1"/>
</dbReference>
<dbReference type="FunCoup" id="D7FYT3">
    <property type="interactions" value="4"/>
</dbReference>
<dbReference type="eggNOG" id="KOG3595">
    <property type="taxonomic scope" value="Eukaryota"/>
</dbReference>
<dbReference type="FunFam" id="1.20.920.20:FF:000001">
    <property type="entry name" value="dynein heavy chain 2, axonemal"/>
    <property type="match status" value="1"/>
</dbReference>
<feature type="coiled-coil region" evidence="18">
    <location>
        <begin position="3193"/>
        <end position="3227"/>
    </location>
</feature>
<keyword evidence="13" id="KW-0206">Cytoskeleton</keyword>
<dbReference type="GO" id="GO:0051959">
    <property type="term" value="F:dynein light intermediate chain binding"/>
    <property type="evidence" value="ECO:0007669"/>
    <property type="project" value="InterPro"/>
</dbReference>
<dbReference type="Gene3D" id="3.10.490.20">
    <property type="match status" value="1"/>
</dbReference>
<dbReference type="Gene3D" id="1.20.920.20">
    <property type="match status" value="1"/>
</dbReference>
<dbReference type="InterPro" id="IPR026983">
    <property type="entry name" value="DHC"/>
</dbReference>
<dbReference type="InterPro" id="IPR041466">
    <property type="entry name" value="Dynein_AAA5_ext"/>
</dbReference>
<dbReference type="Pfam" id="PF08385">
    <property type="entry name" value="DHC_N1"/>
    <property type="match status" value="1"/>
</dbReference>
<dbReference type="Gene3D" id="3.40.50.300">
    <property type="entry name" value="P-loop containing nucleotide triphosphate hydrolases"/>
    <property type="match status" value="5"/>
</dbReference>
<dbReference type="Pfam" id="PF12775">
    <property type="entry name" value="AAA_7"/>
    <property type="match status" value="1"/>
</dbReference>
<evidence type="ECO:0000256" key="9">
    <source>
        <dbReference type="ARBA" id="ARBA00023017"/>
    </source>
</evidence>
<dbReference type="GO" id="GO:0000235">
    <property type="term" value="C:astral microtubule"/>
    <property type="evidence" value="ECO:0007669"/>
    <property type="project" value="UniProtKB-ARBA"/>
</dbReference>
<dbReference type="Gene3D" id="1.10.8.710">
    <property type="match status" value="1"/>
</dbReference>